<dbReference type="Proteomes" id="UP000650081">
    <property type="component" value="Unassembled WGS sequence"/>
</dbReference>
<dbReference type="EMBL" id="JACSIT010000153">
    <property type="protein sequence ID" value="MBC6996507.1"/>
    <property type="molecule type" value="Genomic_DNA"/>
</dbReference>
<evidence type="ECO:0000313" key="1">
    <source>
        <dbReference type="EMBL" id="MBC6996507.1"/>
    </source>
</evidence>
<sequence>MRIIGRIPHPLMQISVFATDGRFPVQFELGGQAQIYRFRQSEQLRGLDDLRSLLDDDFLREVLVQFTAMQRMQARLLPGAEADAAADFPEII</sequence>
<keyword evidence="2" id="KW-1185">Reference proteome</keyword>
<evidence type="ECO:0000313" key="2">
    <source>
        <dbReference type="Proteomes" id="UP000650081"/>
    </source>
</evidence>
<organism evidence="1 2">
    <name type="scientific">Neolewinella lacunae</name>
    <dbReference type="NCBI Taxonomy" id="1517758"/>
    <lineage>
        <taxon>Bacteria</taxon>
        <taxon>Pseudomonadati</taxon>
        <taxon>Bacteroidota</taxon>
        <taxon>Saprospiria</taxon>
        <taxon>Saprospirales</taxon>
        <taxon>Lewinellaceae</taxon>
        <taxon>Neolewinella</taxon>
    </lineage>
</organism>
<reference evidence="1" key="1">
    <citation type="submission" date="2020-08" db="EMBL/GenBank/DDBJ databases">
        <title>Lewinella bacteria from marine environments.</title>
        <authorList>
            <person name="Zhong Y."/>
        </authorList>
    </citation>
    <scope>NUCLEOTIDE SEQUENCE</scope>
    <source>
        <strain evidence="1">KCTC 42187</strain>
    </source>
</reference>
<gene>
    <name evidence="1" type="ORF">H9S92_20210</name>
</gene>
<name>A0A923TF12_9BACT</name>
<protein>
    <submittedName>
        <fullName evidence="1">Uncharacterized protein</fullName>
    </submittedName>
</protein>
<dbReference type="AlphaFoldDB" id="A0A923TF12"/>
<comment type="caution">
    <text evidence="1">The sequence shown here is derived from an EMBL/GenBank/DDBJ whole genome shotgun (WGS) entry which is preliminary data.</text>
</comment>
<dbReference type="RefSeq" id="WP_187468517.1">
    <property type="nucleotide sequence ID" value="NZ_JACSIT010000153.1"/>
</dbReference>
<proteinExistence type="predicted"/>
<accession>A0A923TF12</accession>